<feature type="region of interest" description="Disordered" evidence="1">
    <location>
        <begin position="1"/>
        <end position="25"/>
    </location>
</feature>
<gene>
    <name evidence="2" type="ORF">HNR15_003231</name>
</gene>
<dbReference type="AlphaFoldDB" id="A0A853DHM6"/>
<dbReference type="Proteomes" id="UP000571817">
    <property type="component" value="Unassembled WGS sequence"/>
</dbReference>
<dbReference type="EMBL" id="JACCFW010000001">
    <property type="protein sequence ID" value="NYJ76268.1"/>
    <property type="molecule type" value="Genomic_DNA"/>
</dbReference>
<evidence type="ECO:0000256" key="1">
    <source>
        <dbReference type="SAM" id="MobiDB-lite"/>
    </source>
</evidence>
<dbReference type="SUPFAM" id="SSF58113">
    <property type="entry name" value="Apolipoprotein A-I"/>
    <property type="match status" value="1"/>
</dbReference>
<sequence>MADQKSDAPGHATPPHLDPTPSLHPHDVYVQAYDRWVGDHLEHVRAYFRQATSDTSPMTKKKQAELLKYLKDESKGIQADEEEVNKRLESDKAKLEHASGQEAKDLNEDIEEMGKKSRELTDANNTTQNRIREVGAMHPAH</sequence>
<evidence type="ECO:0000313" key="3">
    <source>
        <dbReference type="Proteomes" id="UP000571817"/>
    </source>
</evidence>
<keyword evidence="3" id="KW-1185">Reference proteome</keyword>
<accession>A0A853DHM6</accession>
<name>A0A853DHM6_9MICO</name>
<feature type="region of interest" description="Disordered" evidence="1">
    <location>
        <begin position="73"/>
        <end position="141"/>
    </location>
</feature>
<feature type="compositionally biased region" description="Basic and acidic residues" evidence="1">
    <location>
        <begin position="84"/>
        <end position="121"/>
    </location>
</feature>
<protein>
    <submittedName>
        <fullName evidence="2">Uncharacterized protein</fullName>
    </submittedName>
</protein>
<comment type="caution">
    <text evidence="2">The sequence shown here is derived from an EMBL/GenBank/DDBJ whole genome shotgun (WGS) entry which is preliminary data.</text>
</comment>
<proteinExistence type="predicted"/>
<evidence type="ECO:0000313" key="2">
    <source>
        <dbReference type="EMBL" id="NYJ76268.1"/>
    </source>
</evidence>
<dbReference type="RefSeq" id="WP_179483345.1">
    <property type="nucleotide sequence ID" value="NZ_JACCFW010000001.1"/>
</dbReference>
<organism evidence="2 3">
    <name type="scientific">Allobranchiibius huperziae</name>
    <dbReference type="NCBI Taxonomy" id="1874116"/>
    <lineage>
        <taxon>Bacteria</taxon>
        <taxon>Bacillati</taxon>
        <taxon>Actinomycetota</taxon>
        <taxon>Actinomycetes</taxon>
        <taxon>Micrococcales</taxon>
        <taxon>Dermacoccaceae</taxon>
        <taxon>Allobranchiibius</taxon>
    </lineage>
</organism>
<reference evidence="2 3" key="1">
    <citation type="submission" date="2020-07" db="EMBL/GenBank/DDBJ databases">
        <title>Sequencing the genomes of 1000 actinobacteria strains.</title>
        <authorList>
            <person name="Klenk H.-P."/>
        </authorList>
    </citation>
    <scope>NUCLEOTIDE SEQUENCE [LARGE SCALE GENOMIC DNA]</scope>
    <source>
        <strain evidence="2 3">DSM 29531</strain>
    </source>
</reference>